<dbReference type="GO" id="GO:0007166">
    <property type="term" value="P:cell surface receptor signaling pathway"/>
    <property type="evidence" value="ECO:0007669"/>
    <property type="project" value="InterPro"/>
</dbReference>
<dbReference type="InterPro" id="IPR027417">
    <property type="entry name" value="P-loop_NTPase"/>
</dbReference>
<dbReference type="Gene3D" id="1.20.930.20">
    <property type="entry name" value="Adaptor protein Cbl, N-terminal domain"/>
    <property type="match status" value="1"/>
</dbReference>
<gene>
    <name evidence="3" type="ORF">M413DRAFT_59686</name>
</gene>
<organism evidence="3 4">
    <name type="scientific">Hebeloma cylindrosporum</name>
    <dbReference type="NCBI Taxonomy" id="76867"/>
    <lineage>
        <taxon>Eukaryota</taxon>
        <taxon>Fungi</taxon>
        <taxon>Dikarya</taxon>
        <taxon>Basidiomycota</taxon>
        <taxon>Agaricomycotina</taxon>
        <taxon>Agaricomycetes</taxon>
        <taxon>Agaricomycetidae</taxon>
        <taxon>Agaricales</taxon>
        <taxon>Agaricineae</taxon>
        <taxon>Hymenogastraceae</taxon>
        <taxon>Hebeloma</taxon>
    </lineage>
</organism>
<feature type="compositionally biased region" description="Low complexity" evidence="1">
    <location>
        <begin position="23"/>
        <end position="38"/>
    </location>
</feature>
<feature type="domain" description="NB-ARC" evidence="2">
    <location>
        <begin position="319"/>
        <end position="403"/>
    </location>
</feature>
<proteinExistence type="predicted"/>
<accession>A0A0C3CIW5</accession>
<feature type="region of interest" description="Disordered" evidence="1">
    <location>
        <begin position="1"/>
        <end position="43"/>
    </location>
</feature>
<dbReference type="Gene3D" id="1.25.40.10">
    <property type="entry name" value="Tetratricopeptide repeat domain"/>
    <property type="match status" value="3"/>
</dbReference>
<sequence>MGKLQATRRPPASGTIIFYGRPTATSASTAHSDSETSTAGGGRSVFVIDSDTSSTTLVTSDVDQINKVQNRGSSFSDINIVSSPIIQSSNPEHGLDRGKIPIRSLILPILKDVLETFQEVPYVKIVAGLVQQIVTISGEIQANRERSDELIQKVAIYARVIFESLLGFRRQHTNDFSGVEEDLMQIADVLQSIYDIMQFLATSSANSLLNRLIYRGDIAQKIAEQDRRLDTTITAFQLKSSIVLRTGTSEESNETKRSSVDGAVAPKAIRHFTGLRAKPQIMFGRNNEINIIVNALISGEGTSEFGKAYNNQRNLPPRICILGTGGIGKTTLSLSILHHRLVVEKFGTERIFVSCEAATSFELLLSEIAGALSIAASDVADDLFKTIIRHLQEGPCLLVLDNLETPWDPPQTRSEIEMLLTQITALETVTLIITMRGAQKPAGTKWTDILPPLQPVDLDSAVAIFQAIVNTTDEHAINLIRAVDCVPLAVTLIANLAAVDGETTEALWLRWQEESTAMVESGQDRLASLETSIQLSLSSPRMRRDPSALSLLSTFALLPDGISLDTIRVCEKGVPGIASFKKAISTLRQNALLYSDGHKGLRLLSPIRLFIKAHHPPPLRSRTFIFDHFIDLASQGARYNDASVRARLKREVGNINAILLDALGSSTQKNLHILVQASISFCHYVYISGAGSQHAIELSIEKLQSMKISTGIPSSSSPPSAAKSKSFWKKGSVFAKVKTIKAGTAVNEPTLKADPRLKLQADCLGCLGQVLSRQRKFDIAKEKFDLAKDIHIQIGDLLGHAYDLLNIGLLLSRDTESSEEALAVFEEAAGLHKQVNDKAGMAHDLMGAGHVLRDLYKFGESETKFSTAASLFAEMQDDSGQASALYGLGMLVVSKSRFIEAEKYFVEATQLSVNSGDIIGQAESVAGLAVTYLLRSRFSEAHDTILKALSLRDSFPNPDHLHILGRIFMAKGDMEQAETVLNRCLNQHNILGDDRGGLDDSLYLADLHLYNEDLRLAKAYAGAALTGSKATNRLLRAEAQVLWCQIALREFDTRYLNRFAWSLGIFEELECMLGQAHCLYVHGLYEMLVLNDLEAAKEDFRHALKLHDKVGNVQGKADDMNQICEILKREGSLHEALTMISEALALHIQIGDKGGQADDLYVQAGIFLAQGRFEDAESTMRTAFKMHEEVKSKYGMARDLAALSDILFRGHQNVGDGDKPEDALECIGQALRLFKEVGAAGEFFECKQQKRRMKGLKLINPRRVRLPDFDTSGEENDEYSDDDWQ</sequence>
<dbReference type="PANTHER" id="PTHR47691">
    <property type="entry name" value="REGULATOR-RELATED"/>
    <property type="match status" value="1"/>
</dbReference>
<dbReference type="SMART" id="SM00028">
    <property type="entry name" value="TPR"/>
    <property type="match status" value="6"/>
</dbReference>
<dbReference type="EMBL" id="KN831768">
    <property type="protein sequence ID" value="KIM48615.1"/>
    <property type="molecule type" value="Genomic_DNA"/>
</dbReference>
<evidence type="ECO:0000259" key="2">
    <source>
        <dbReference type="Pfam" id="PF00931"/>
    </source>
</evidence>
<dbReference type="InterPro" id="IPR002182">
    <property type="entry name" value="NB-ARC"/>
</dbReference>
<dbReference type="Gene3D" id="3.40.50.300">
    <property type="entry name" value="P-loop containing nucleotide triphosphate hydrolases"/>
    <property type="match status" value="1"/>
</dbReference>
<dbReference type="Pfam" id="PF00931">
    <property type="entry name" value="NB-ARC"/>
    <property type="match status" value="1"/>
</dbReference>
<evidence type="ECO:0000313" key="3">
    <source>
        <dbReference type="EMBL" id="KIM48615.1"/>
    </source>
</evidence>
<dbReference type="HOGENOM" id="CLU_262633_0_0_1"/>
<dbReference type="Pfam" id="PF13176">
    <property type="entry name" value="TPR_7"/>
    <property type="match status" value="1"/>
</dbReference>
<dbReference type="STRING" id="686832.A0A0C3CIW5"/>
<dbReference type="InterPro" id="IPR059179">
    <property type="entry name" value="MLKL-like_MCAfunc"/>
</dbReference>
<dbReference type="InterPro" id="IPR011990">
    <property type="entry name" value="TPR-like_helical_dom_sf"/>
</dbReference>
<reference evidence="4" key="2">
    <citation type="submission" date="2015-01" db="EMBL/GenBank/DDBJ databases">
        <title>Evolutionary Origins and Diversification of the Mycorrhizal Mutualists.</title>
        <authorList>
            <consortium name="DOE Joint Genome Institute"/>
            <consortium name="Mycorrhizal Genomics Consortium"/>
            <person name="Kohler A."/>
            <person name="Kuo A."/>
            <person name="Nagy L.G."/>
            <person name="Floudas D."/>
            <person name="Copeland A."/>
            <person name="Barry K.W."/>
            <person name="Cichocki N."/>
            <person name="Veneault-Fourrey C."/>
            <person name="LaButti K."/>
            <person name="Lindquist E.A."/>
            <person name="Lipzen A."/>
            <person name="Lundell T."/>
            <person name="Morin E."/>
            <person name="Murat C."/>
            <person name="Riley R."/>
            <person name="Ohm R."/>
            <person name="Sun H."/>
            <person name="Tunlid A."/>
            <person name="Henrissat B."/>
            <person name="Grigoriev I.V."/>
            <person name="Hibbett D.S."/>
            <person name="Martin F."/>
        </authorList>
    </citation>
    <scope>NUCLEOTIDE SEQUENCE [LARGE SCALE GENOMIC DNA]</scope>
    <source>
        <strain evidence="4">h7</strain>
    </source>
</reference>
<keyword evidence="4" id="KW-1185">Reference proteome</keyword>
<dbReference type="OrthoDB" id="621413at2759"/>
<name>A0A0C3CIW5_HEBCY</name>
<dbReference type="GO" id="GO:0043531">
    <property type="term" value="F:ADP binding"/>
    <property type="evidence" value="ECO:0007669"/>
    <property type="project" value="InterPro"/>
</dbReference>
<protein>
    <recommendedName>
        <fullName evidence="2">NB-ARC domain-containing protein</fullName>
    </recommendedName>
</protein>
<dbReference type="SUPFAM" id="SSF48452">
    <property type="entry name" value="TPR-like"/>
    <property type="match status" value="3"/>
</dbReference>
<dbReference type="InterPro" id="IPR019734">
    <property type="entry name" value="TPR_rpt"/>
</dbReference>
<dbReference type="SUPFAM" id="SSF52540">
    <property type="entry name" value="P-loop containing nucleoside triphosphate hydrolases"/>
    <property type="match status" value="1"/>
</dbReference>
<dbReference type="Proteomes" id="UP000053424">
    <property type="component" value="Unassembled WGS sequence"/>
</dbReference>
<dbReference type="CDD" id="cd21037">
    <property type="entry name" value="MLKL_NTD"/>
    <property type="match status" value="1"/>
</dbReference>
<reference evidence="3 4" key="1">
    <citation type="submission" date="2014-04" db="EMBL/GenBank/DDBJ databases">
        <authorList>
            <consortium name="DOE Joint Genome Institute"/>
            <person name="Kuo A."/>
            <person name="Gay G."/>
            <person name="Dore J."/>
            <person name="Kohler A."/>
            <person name="Nagy L.G."/>
            <person name="Floudas D."/>
            <person name="Copeland A."/>
            <person name="Barry K.W."/>
            <person name="Cichocki N."/>
            <person name="Veneault-Fourrey C."/>
            <person name="LaButti K."/>
            <person name="Lindquist E.A."/>
            <person name="Lipzen A."/>
            <person name="Lundell T."/>
            <person name="Morin E."/>
            <person name="Murat C."/>
            <person name="Sun H."/>
            <person name="Tunlid A."/>
            <person name="Henrissat B."/>
            <person name="Grigoriev I.V."/>
            <person name="Hibbett D.S."/>
            <person name="Martin F."/>
            <person name="Nordberg H.P."/>
            <person name="Cantor M.N."/>
            <person name="Hua S.X."/>
        </authorList>
    </citation>
    <scope>NUCLEOTIDE SEQUENCE [LARGE SCALE GENOMIC DNA]</scope>
    <source>
        <strain evidence="4">h7</strain>
    </source>
</reference>
<dbReference type="PANTHER" id="PTHR47691:SF3">
    <property type="entry name" value="HTH-TYPE TRANSCRIPTIONAL REGULATOR RV0890C-RELATED"/>
    <property type="match status" value="1"/>
</dbReference>
<dbReference type="InterPro" id="IPR036537">
    <property type="entry name" value="Adaptor_Cbl_N_dom_sf"/>
</dbReference>
<evidence type="ECO:0000313" key="4">
    <source>
        <dbReference type="Proteomes" id="UP000053424"/>
    </source>
</evidence>
<evidence type="ECO:0000256" key="1">
    <source>
        <dbReference type="SAM" id="MobiDB-lite"/>
    </source>
</evidence>